<feature type="region of interest" description="Disordered" evidence="1">
    <location>
        <begin position="45"/>
        <end position="64"/>
    </location>
</feature>
<organism evidence="2 3">
    <name type="scientific">Zoogloea ramigera</name>
    <dbReference type="NCBI Taxonomy" id="350"/>
    <lineage>
        <taxon>Bacteria</taxon>
        <taxon>Pseudomonadati</taxon>
        <taxon>Pseudomonadota</taxon>
        <taxon>Betaproteobacteria</taxon>
        <taxon>Rhodocyclales</taxon>
        <taxon>Zoogloeaceae</taxon>
        <taxon>Zoogloea</taxon>
    </lineage>
</organism>
<evidence type="ECO:0000313" key="2">
    <source>
        <dbReference type="EMBL" id="GEC96083.1"/>
    </source>
</evidence>
<dbReference type="Proteomes" id="UP000318422">
    <property type="component" value="Unassembled WGS sequence"/>
</dbReference>
<evidence type="ECO:0000256" key="1">
    <source>
        <dbReference type="SAM" id="MobiDB-lite"/>
    </source>
</evidence>
<protein>
    <submittedName>
        <fullName evidence="2">Uncharacterized protein</fullName>
    </submittedName>
</protein>
<accession>A0A4Y4CXR1</accession>
<sequence length="144" mass="15332">MNKADMEELLVTGKDVGVVARIIPESAPPGHLATAPLTPRWPRRLHAGAAPRQPPHPPIHGGRHAGTKVCAARCRYASHPYTRLPGGCEWQTTARHLPAQPAPAMPRSHLPPTPCGTPVVAQPSPAAEGRRICFKAAAARRVTP</sequence>
<gene>
    <name evidence="2" type="ORF">ZRA01_21560</name>
</gene>
<reference evidence="2 3" key="1">
    <citation type="submission" date="2019-06" db="EMBL/GenBank/DDBJ databases">
        <title>Whole genome shotgun sequence of Zoogloea ramigera NBRC 15342.</title>
        <authorList>
            <person name="Hosoyama A."/>
            <person name="Uohara A."/>
            <person name="Ohji S."/>
            <person name="Ichikawa N."/>
        </authorList>
    </citation>
    <scope>NUCLEOTIDE SEQUENCE [LARGE SCALE GENOMIC DNA]</scope>
    <source>
        <strain evidence="2 3">NBRC 15342</strain>
    </source>
</reference>
<evidence type="ECO:0000313" key="3">
    <source>
        <dbReference type="Proteomes" id="UP000318422"/>
    </source>
</evidence>
<dbReference type="EMBL" id="BJNV01000035">
    <property type="protein sequence ID" value="GEC96083.1"/>
    <property type="molecule type" value="Genomic_DNA"/>
</dbReference>
<name>A0A4Y4CXR1_ZOORA</name>
<keyword evidence="3" id="KW-1185">Reference proteome</keyword>
<dbReference type="AlphaFoldDB" id="A0A4Y4CXR1"/>
<proteinExistence type="predicted"/>
<comment type="caution">
    <text evidence="2">The sequence shown here is derived from an EMBL/GenBank/DDBJ whole genome shotgun (WGS) entry which is preliminary data.</text>
</comment>